<comment type="caution">
    <text evidence="3">The sequence shown here is derived from an EMBL/GenBank/DDBJ whole genome shotgun (WGS) entry which is preliminary data.</text>
</comment>
<gene>
    <name evidence="3" type="ORF">GCM10009741_38720</name>
</gene>
<protein>
    <recommendedName>
        <fullName evidence="2">DUF5709 domain-containing protein</fullName>
    </recommendedName>
</protein>
<keyword evidence="4" id="KW-1185">Reference proteome</keyword>
<dbReference type="Pfam" id="PF18970">
    <property type="entry name" value="DUF5709"/>
    <property type="match status" value="1"/>
</dbReference>
<evidence type="ECO:0000256" key="1">
    <source>
        <dbReference type="SAM" id="MobiDB-lite"/>
    </source>
</evidence>
<accession>A0ABP4LVQ6</accession>
<organism evidence="3 4">
    <name type="scientific">Kribbella lupini</name>
    <dbReference type="NCBI Taxonomy" id="291602"/>
    <lineage>
        <taxon>Bacteria</taxon>
        <taxon>Bacillati</taxon>
        <taxon>Actinomycetota</taxon>
        <taxon>Actinomycetes</taxon>
        <taxon>Propionibacteriales</taxon>
        <taxon>Kribbellaceae</taxon>
        <taxon>Kribbella</taxon>
    </lineage>
</organism>
<dbReference type="InterPro" id="IPR043763">
    <property type="entry name" value="DUF5709"/>
</dbReference>
<reference evidence="4" key="1">
    <citation type="journal article" date="2019" name="Int. J. Syst. Evol. Microbiol.">
        <title>The Global Catalogue of Microorganisms (GCM) 10K type strain sequencing project: providing services to taxonomists for standard genome sequencing and annotation.</title>
        <authorList>
            <consortium name="The Broad Institute Genomics Platform"/>
            <consortium name="The Broad Institute Genome Sequencing Center for Infectious Disease"/>
            <person name="Wu L."/>
            <person name="Ma J."/>
        </authorList>
    </citation>
    <scope>NUCLEOTIDE SEQUENCE [LARGE SCALE GENOMIC DNA]</scope>
    <source>
        <strain evidence="4">JCM 14303</strain>
    </source>
</reference>
<feature type="compositionally biased region" description="Acidic residues" evidence="1">
    <location>
        <begin position="180"/>
        <end position="195"/>
    </location>
</feature>
<feature type="compositionally biased region" description="Acidic residues" evidence="1">
    <location>
        <begin position="115"/>
        <end position="127"/>
    </location>
</feature>
<feature type="region of interest" description="Disordered" evidence="1">
    <location>
        <begin position="31"/>
        <end position="211"/>
    </location>
</feature>
<dbReference type="Proteomes" id="UP001500363">
    <property type="component" value="Unassembled WGS sequence"/>
</dbReference>
<sequence length="211" mass="22515">MRGDVVAELAQLIQRQSDRVHGPIISDTTALCLDSHGPDGQGGAMTENNREDYGSYSVDDEDQLQPEDTLNDRGVDDLLDEGYSPPEKWSAGEGFGTTADEALEGETLDQRIAQEEPDVDPYAEDGENVGGPEVGSERSGRLVAPDEGAHSDEESELTASDVGYDGAAASAEEAAVHVVDDDEPFELDDDDESDLDSVRDVDLGDVGDLED</sequence>
<evidence type="ECO:0000259" key="2">
    <source>
        <dbReference type="Pfam" id="PF18970"/>
    </source>
</evidence>
<evidence type="ECO:0000313" key="3">
    <source>
        <dbReference type="EMBL" id="GAA1532618.1"/>
    </source>
</evidence>
<dbReference type="EMBL" id="BAAANC010000002">
    <property type="protein sequence ID" value="GAA1532618.1"/>
    <property type="molecule type" value="Genomic_DNA"/>
</dbReference>
<proteinExistence type="predicted"/>
<feature type="domain" description="DUF5709" evidence="2">
    <location>
        <begin position="133"/>
        <end position="181"/>
    </location>
</feature>
<name>A0ABP4LVQ6_9ACTN</name>
<evidence type="ECO:0000313" key="4">
    <source>
        <dbReference type="Proteomes" id="UP001500363"/>
    </source>
</evidence>